<evidence type="ECO:0000256" key="4">
    <source>
        <dbReference type="ARBA" id="ARBA00022807"/>
    </source>
</evidence>
<dbReference type="HOGENOM" id="CLU_1025509_0_0_6"/>
<dbReference type="InterPro" id="IPR051202">
    <property type="entry name" value="Peptidase_C40"/>
</dbReference>
<dbReference type="PROSITE" id="PS51257">
    <property type="entry name" value="PROKAR_LIPOPROTEIN"/>
    <property type="match status" value="1"/>
</dbReference>
<organism evidence="6 7">
    <name type="scientific">Beggiatoa alba B18LD</name>
    <dbReference type="NCBI Taxonomy" id="395493"/>
    <lineage>
        <taxon>Bacteria</taxon>
        <taxon>Pseudomonadati</taxon>
        <taxon>Pseudomonadota</taxon>
        <taxon>Gammaproteobacteria</taxon>
        <taxon>Thiotrichales</taxon>
        <taxon>Thiotrichaceae</taxon>
        <taxon>Beggiatoa</taxon>
    </lineage>
</organism>
<accession>I3CFN5</accession>
<dbReference type="AlphaFoldDB" id="I3CFN5"/>
<dbReference type="PANTHER" id="PTHR47053">
    <property type="entry name" value="MUREIN DD-ENDOPEPTIDASE MEPH-RELATED"/>
    <property type="match status" value="1"/>
</dbReference>
<evidence type="ECO:0000313" key="7">
    <source>
        <dbReference type="Proteomes" id="UP000005744"/>
    </source>
</evidence>
<evidence type="ECO:0000256" key="1">
    <source>
        <dbReference type="ARBA" id="ARBA00007074"/>
    </source>
</evidence>
<dbReference type="RefSeq" id="WP_002685364.1">
    <property type="nucleotide sequence ID" value="NZ_JH600070.1"/>
</dbReference>
<keyword evidence="7" id="KW-1185">Reference proteome</keyword>
<name>I3CFN5_9GAMM</name>
<keyword evidence="3 6" id="KW-0378">Hydrolase</keyword>
<proteinExistence type="inferred from homology"/>
<reference evidence="6 7" key="1">
    <citation type="submission" date="2011-11" db="EMBL/GenBank/DDBJ databases">
        <title>Improved High-Quality Draft sequence of Beggiatoa alba B18lD.</title>
        <authorList>
            <consortium name="US DOE Joint Genome Institute"/>
            <person name="Lucas S."/>
            <person name="Han J."/>
            <person name="Lapidus A."/>
            <person name="Cheng J.-F."/>
            <person name="Goodwin L."/>
            <person name="Pitluck S."/>
            <person name="Peters L."/>
            <person name="Mikhailova N."/>
            <person name="Held B."/>
            <person name="Detter J.C."/>
            <person name="Han C."/>
            <person name="Tapia R."/>
            <person name="Land M."/>
            <person name="Hauser L."/>
            <person name="Kyrpides N."/>
            <person name="Ivanova N."/>
            <person name="Pagani I."/>
            <person name="Samuel K."/>
            <person name="Teske A."/>
            <person name="Mueller J."/>
            <person name="Woyke T."/>
        </authorList>
    </citation>
    <scope>NUCLEOTIDE SEQUENCE [LARGE SCALE GENOMIC DNA]</scope>
    <source>
        <strain evidence="6 7">B18LD</strain>
    </source>
</reference>
<dbReference type="Pfam" id="PF00877">
    <property type="entry name" value="NLPC_P60"/>
    <property type="match status" value="1"/>
</dbReference>
<dbReference type="GO" id="GO:0006508">
    <property type="term" value="P:proteolysis"/>
    <property type="evidence" value="ECO:0007669"/>
    <property type="project" value="UniProtKB-KW"/>
</dbReference>
<evidence type="ECO:0000313" key="6">
    <source>
        <dbReference type="EMBL" id="EIJ42428.1"/>
    </source>
</evidence>
<dbReference type="PANTHER" id="PTHR47053:SF1">
    <property type="entry name" value="MUREIN DD-ENDOPEPTIDASE MEPH-RELATED"/>
    <property type="match status" value="1"/>
</dbReference>
<dbReference type="EMBL" id="JH600070">
    <property type="protein sequence ID" value="EIJ42428.1"/>
    <property type="molecule type" value="Genomic_DNA"/>
</dbReference>
<protein>
    <submittedName>
        <fullName evidence="6">Cell wall-associated hydrolase, invasion-associated protein</fullName>
    </submittedName>
</protein>
<dbReference type="MEROPS" id="C40.006"/>
<dbReference type="STRING" id="395493.BegalDRAFT_1547"/>
<dbReference type="SUPFAM" id="SSF54001">
    <property type="entry name" value="Cysteine proteinases"/>
    <property type="match status" value="1"/>
</dbReference>
<evidence type="ECO:0000256" key="3">
    <source>
        <dbReference type="ARBA" id="ARBA00022801"/>
    </source>
</evidence>
<comment type="similarity">
    <text evidence="1">Belongs to the peptidase C40 family.</text>
</comment>
<dbReference type="PROSITE" id="PS51935">
    <property type="entry name" value="NLPC_P60"/>
    <property type="match status" value="1"/>
</dbReference>
<feature type="domain" description="NlpC/P60" evidence="5">
    <location>
        <begin position="146"/>
        <end position="269"/>
    </location>
</feature>
<keyword evidence="2" id="KW-0645">Protease</keyword>
<gene>
    <name evidence="6" type="ORF">BegalDRAFT_1547</name>
</gene>
<dbReference type="GO" id="GO:0008234">
    <property type="term" value="F:cysteine-type peptidase activity"/>
    <property type="evidence" value="ECO:0007669"/>
    <property type="project" value="UniProtKB-KW"/>
</dbReference>
<evidence type="ECO:0000256" key="2">
    <source>
        <dbReference type="ARBA" id="ARBA00022670"/>
    </source>
</evidence>
<keyword evidence="4" id="KW-0788">Thiol protease</keyword>
<sequence length="271" mass="29827">MFQSKKINGFSCLLLAYVGLVTGCSQLSDVKEANLQPAPLDLSIQQDDLKTELINFQQSKLVDPVGAFSFSYDTVVSTLAEQSVSIAYLDVLQQSGTKNSFSYDKVVEIFVDTLGQMAEAEEDDTQLLESADNPISYEQARYLPLKTRMNLVLAQANKALGTRYRFGGKNLSGFDCSGLVYYAHSKIGISLPRTAHDQYLASLPVKGENLQPGDLVFFKTSRAKRISHVGIYVGNNRFIHAPSRGKRVTVDSLASGYYAKRFVRGGRVVLG</sequence>
<dbReference type="Gene3D" id="3.90.1720.10">
    <property type="entry name" value="endopeptidase domain like (from Nostoc punctiforme)"/>
    <property type="match status" value="1"/>
</dbReference>
<dbReference type="InterPro" id="IPR038765">
    <property type="entry name" value="Papain-like_cys_pep_sf"/>
</dbReference>
<dbReference type="OrthoDB" id="9807055at2"/>
<dbReference type="eggNOG" id="COG0791">
    <property type="taxonomic scope" value="Bacteria"/>
</dbReference>
<evidence type="ECO:0000259" key="5">
    <source>
        <dbReference type="PROSITE" id="PS51935"/>
    </source>
</evidence>
<dbReference type="InterPro" id="IPR000064">
    <property type="entry name" value="NLP_P60_dom"/>
</dbReference>
<dbReference type="Proteomes" id="UP000005744">
    <property type="component" value="Unassembled WGS sequence"/>
</dbReference>